<sequence length="458" mass="49194">MPLYLRWILPILVVLSILFGIFVPGMNAEAHPENLQLNDADRLWVMISAALVFTMQAGFLCLETGLTRNKHVISVALKNVADWCIASLCFYLLGFGLMYGESIHGLLGSNLFAFTDLNLPNTLPLGIVFFLFQLAYAGTATTIVSGAMAERTAFIPYLIATAVVSALIFPIYGHWVWGDVFLNHNHAWLKQIGYVDFAGASVVHIIGGTVSLMGIWLVGPRLGRFDRKGHLRKFEPSNIALAGAGVLVLWLGWWGFNGGSLFQFKSSEVASIILNTNMAGAAGALSAYLHGAFFQKQRDLMEKLIGGTLGGLVAVTALANIVSPLGAIATGILAGILHNLAFVFLSHKLKLDDPVGAVPVHAVCGSLGILCVPLFGKAELLPAGSRLAQLGVQVLGLGVCLLWTCLTAGLMFFVLKKYIGLRVSPLEEMQGVSLARLLPEETPLTEAELDSLLEAEHS</sequence>
<evidence type="ECO:0000259" key="9">
    <source>
        <dbReference type="Pfam" id="PF00909"/>
    </source>
</evidence>
<keyword evidence="7 8" id="KW-0924">Ammonia transport</keyword>
<dbReference type="Pfam" id="PF00909">
    <property type="entry name" value="Ammonium_transp"/>
    <property type="match status" value="1"/>
</dbReference>
<dbReference type="SUPFAM" id="SSF111352">
    <property type="entry name" value="Ammonium transporter"/>
    <property type="match status" value="1"/>
</dbReference>
<feature type="transmembrane region" description="Helical" evidence="8">
    <location>
        <begin position="357"/>
        <end position="375"/>
    </location>
</feature>
<evidence type="ECO:0000256" key="6">
    <source>
        <dbReference type="ARBA" id="ARBA00023136"/>
    </source>
</evidence>
<feature type="transmembrane region" description="Helical" evidence="8">
    <location>
        <begin position="269"/>
        <end position="288"/>
    </location>
</feature>
<dbReference type="InterPro" id="IPR029020">
    <property type="entry name" value="Ammonium/urea_transptr"/>
</dbReference>
<evidence type="ECO:0000256" key="8">
    <source>
        <dbReference type="RuleBase" id="RU362002"/>
    </source>
</evidence>
<feature type="domain" description="Ammonium transporter AmtB-like" evidence="9">
    <location>
        <begin position="43"/>
        <end position="435"/>
    </location>
</feature>
<name>A0A2M7G1W8_9BACT</name>
<evidence type="ECO:0000256" key="7">
    <source>
        <dbReference type="ARBA" id="ARBA00023177"/>
    </source>
</evidence>
<accession>A0A2M7G1W8</accession>
<dbReference type="InterPro" id="IPR024041">
    <property type="entry name" value="NH4_transpt_AmtB-like_dom"/>
</dbReference>
<evidence type="ECO:0000313" key="11">
    <source>
        <dbReference type="Proteomes" id="UP000231019"/>
    </source>
</evidence>
<dbReference type="PANTHER" id="PTHR11730">
    <property type="entry name" value="AMMONIUM TRANSPORTER"/>
    <property type="match status" value="1"/>
</dbReference>
<feature type="transmembrane region" description="Helical" evidence="8">
    <location>
        <begin position="300"/>
        <end position="319"/>
    </location>
</feature>
<dbReference type="EMBL" id="PFFQ01000049">
    <property type="protein sequence ID" value="PIW15626.1"/>
    <property type="molecule type" value="Genomic_DNA"/>
</dbReference>
<evidence type="ECO:0000256" key="1">
    <source>
        <dbReference type="ARBA" id="ARBA00004141"/>
    </source>
</evidence>
<comment type="caution">
    <text evidence="10">The sequence shown here is derived from an EMBL/GenBank/DDBJ whole genome shotgun (WGS) entry which is preliminary data.</text>
</comment>
<evidence type="ECO:0000256" key="3">
    <source>
        <dbReference type="ARBA" id="ARBA00022448"/>
    </source>
</evidence>
<evidence type="ECO:0000256" key="5">
    <source>
        <dbReference type="ARBA" id="ARBA00022989"/>
    </source>
</evidence>
<dbReference type="NCBIfam" id="TIGR00836">
    <property type="entry name" value="amt"/>
    <property type="match status" value="1"/>
</dbReference>
<feature type="transmembrane region" description="Helical" evidence="8">
    <location>
        <begin position="7"/>
        <end position="23"/>
    </location>
</feature>
<comment type="similarity">
    <text evidence="2 8">Belongs to the ammonia transporter channel (TC 1.A.11.2) family.</text>
</comment>
<dbReference type="InterPro" id="IPR001905">
    <property type="entry name" value="Ammonium_transpt"/>
</dbReference>
<feature type="transmembrane region" description="Helical" evidence="8">
    <location>
        <begin position="127"/>
        <end position="147"/>
    </location>
</feature>
<comment type="subcellular location">
    <subcellularLocation>
        <location evidence="8">Cell membrane</location>
        <topology evidence="8">Multi-pass membrane protein</topology>
    </subcellularLocation>
    <subcellularLocation>
        <location evidence="1">Membrane</location>
        <topology evidence="1">Multi-pass membrane protein</topology>
    </subcellularLocation>
</comment>
<dbReference type="GO" id="GO:0097272">
    <property type="term" value="P:ammonium homeostasis"/>
    <property type="evidence" value="ECO:0007669"/>
    <property type="project" value="TreeGrafter"/>
</dbReference>
<feature type="transmembrane region" description="Helical" evidence="8">
    <location>
        <begin position="154"/>
        <end position="177"/>
    </location>
</feature>
<feature type="transmembrane region" description="Helical" evidence="8">
    <location>
        <begin position="239"/>
        <end position="257"/>
    </location>
</feature>
<feature type="transmembrane region" description="Helical" evidence="8">
    <location>
        <begin position="395"/>
        <end position="415"/>
    </location>
</feature>
<proteinExistence type="inferred from homology"/>
<feature type="transmembrane region" description="Helical" evidence="8">
    <location>
        <begin position="83"/>
        <end position="107"/>
    </location>
</feature>
<evidence type="ECO:0000256" key="2">
    <source>
        <dbReference type="ARBA" id="ARBA00005887"/>
    </source>
</evidence>
<evidence type="ECO:0000256" key="4">
    <source>
        <dbReference type="ARBA" id="ARBA00022692"/>
    </source>
</evidence>
<organism evidence="10 11">
    <name type="scientific">bacterium (Candidatus Blackallbacteria) CG17_big_fil_post_rev_8_21_14_2_50_48_46</name>
    <dbReference type="NCBI Taxonomy" id="2014261"/>
    <lineage>
        <taxon>Bacteria</taxon>
        <taxon>Candidatus Blackallbacteria</taxon>
    </lineage>
</organism>
<keyword evidence="6 8" id="KW-0472">Membrane</keyword>
<evidence type="ECO:0000313" key="10">
    <source>
        <dbReference type="EMBL" id="PIW15626.1"/>
    </source>
</evidence>
<feature type="transmembrane region" description="Helical" evidence="8">
    <location>
        <begin position="325"/>
        <end position="345"/>
    </location>
</feature>
<dbReference type="GO" id="GO:0008519">
    <property type="term" value="F:ammonium channel activity"/>
    <property type="evidence" value="ECO:0007669"/>
    <property type="project" value="InterPro"/>
</dbReference>
<keyword evidence="4 8" id="KW-0812">Transmembrane</keyword>
<protein>
    <recommendedName>
        <fullName evidence="8">Ammonium transporter</fullName>
    </recommendedName>
</protein>
<dbReference type="Proteomes" id="UP000231019">
    <property type="component" value="Unassembled WGS sequence"/>
</dbReference>
<dbReference type="GO" id="GO:0005886">
    <property type="term" value="C:plasma membrane"/>
    <property type="evidence" value="ECO:0007669"/>
    <property type="project" value="UniProtKB-SubCell"/>
</dbReference>
<keyword evidence="3 8" id="KW-0813">Transport</keyword>
<keyword evidence="5 8" id="KW-1133">Transmembrane helix</keyword>
<dbReference type="AlphaFoldDB" id="A0A2M7G1W8"/>
<dbReference type="PANTHER" id="PTHR11730:SF6">
    <property type="entry name" value="AMMONIUM TRANSPORTER"/>
    <property type="match status" value="1"/>
</dbReference>
<reference evidence="10 11" key="1">
    <citation type="submission" date="2017-09" db="EMBL/GenBank/DDBJ databases">
        <title>Depth-based differentiation of microbial function through sediment-hosted aquifers and enrichment of novel symbionts in the deep terrestrial subsurface.</title>
        <authorList>
            <person name="Probst A.J."/>
            <person name="Ladd B."/>
            <person name="Jarett J.K."/>
            <person name="Geller-Mcgrath D.E."/>
            <person name="Sieber C.M."/>
            <person name="Emerson J.B."/>
            <person name="Anantharaman K."/>
            <person name="Thomas B.C."/>
            <person name="Malmstrom R."/>
            <person name="Stieglmeier M."/>
            <person name="Klingl A."/>
            <person name="Woyke T."/>
            <person name="Ryan C.M."/>
            <person name="Banfield J.F."/>
        </authorList>
    </citation>
    <scope>NUCLEOTIDE SEQUENCE [LARGE SCALE GENOMIC DNA]</scope>
    <source>
        <strain evidence="10">CG17_big_fil_post_rev_8_21_14_2_50_48_46</strain>
    </source>
</reference>
<dbReference type="Gene3D" id="1.10.3430.10">
    <property type="entry name" value="Ammonium transporter AmtB like domains"/>
    <property type="match status" value="1"/>
</dbReference>
<feature type="transmembrane region" description="Helical" evidence="8">
    <location>
        <begin position="197"/>
        <end position="218"/>
    </location>
</feature>
<gene>
    <name evidence="10" type="ORF">COW36_16445</name>
</gene>
<feature type="transmembrane region" description="Helical" evidence="8">
    <location>
        <begin position="43"/>
        <end position="62"/>
    </location>
</feature>